<dbReference type="GO" id="GO:0008168">
    <property type="term" value="F:methyltransferase activity"/>
    <property type="evidence" value="ECO:0007669"/>
    <property type="project" value="UniProtKB-KW"/>
</dbReference>
<keyword evidence="1" id="KW-0489">Methyltransferase</keyword>
<dbReference type="Pfam" id="PF00856">
    <property type="entry name" value="SET"/>
    <property type="match status" value="1"/>
</dbReference>
<proteinExistence type="predicted"/>
<dbReference type="EMBL" id="LR877147">
    <property type="protein sequence ID" value="CAD2214100.1"/>
    <property type="molecule type" value="Genomic_DNA"/>
</dbReference>
<evidence type="ECO:0000256" key="1">
    <source>
        <dbReference type="ARBA" id="ARBA00022603"/>
    </source>
</evidence>
<evidence type="ECO:0000256" key="2">
    <source>
        <dbReference type="ARBA" id="ARBA00022679"/>
    </source>
</evidence>
<gene>
    <name evidence="6" type="ORF">ADEAN_000154400</name>
</gene>
<reference evidence="6 7" key="1">
    <citation type="submission" date="2020-08" db="EMBL/GenBank/DDBJ databases">
        <authorList>
            <person name="Newling K."/>
            <person name="Davey J."/>
            <person name="Forrester S."/>
        </authorList>
    </citation>
    <scope>NUCLEOTIDE SEQUENCE [LARGE SCALE GENOMIC DNA]</scope>
    <source>
        <strain evidence="7">Crithidia deanei Carvalho (ATCC PRA-265)</strain>
    </source>
</reference>
<dbReference type="AlphaFoldDB" id="A0A7G2C346"/>
<dbReference type="PANTHER" id="PTHR12350">
    <property type="entry name" value="HISTONE-LYSINE N-METHYLTRANSFERASE-RELATED"/>
    <property type="match status" value="1"/>
</dbReference>
<keyword evidence="7" id="KW-1185">Reference proteome</keyword>
<protein>
    <submittedName>
        <fullName evidence="6">SET domain containing protein, putative</fullName>
    </submittedName>
</protein>
<feature type="domain" description="Post-SET" evidence="5">
    <location>
        <begin position="398"/>
        <end position="414"/>
    </location>
</feature>
<dbReference type="InterPro" id="IPR001214">
    <property type="entry name" value="SET_dom"/>
</dbReference>
<sequence length="439" mass="49027">MTASRVAILINKEKEDDYLPFLGENQYSIFPVAYGQSLRTALQTLKCGVSKGTVGKIINLCCGDDGANGLSAATVANLAERGELIVCGCSQKTLTYSYDVLLMMLSYGNVVLPRYYVITQMEDIAKIVPHLNVPFCFCSSSPLQYEEVVNVSEGSGREAVEAHFLKWGKTILMDVPTKVEASADMVVSCSGKVYTIQSSGGEEFVKSCEKSALCFQKSVLGTHGFARLAFYANAENEACLKSFQLNPSLTALKMSVRDLVDDLAESSVTPEVLFKIVLHEDSRKGYRVCATRHIRKGELVFEDECRSFAMVTREHVRRNWSSEDKKTFSEYAWPLDSEGHLYCIWESDPTRWRPLNHSCEPNCIFEKPHSLNVIAARDIDVSEDITMDYATFCDATMKPFQCLCGSRQCRGLIQPEEGVLESYKGHSWLRKLVNVSSIE</sequence>
<dbReference type="InterPro" id="IPR046341">
    <property type="entry name" value="SET_dom_sf"/>
</dbReference>
<evidence type="ECO:0000313" key="7">
    <source>
        <dbReference type="Proteomes" id="UP000515908"/>
    </source>
</evidence>
<organism evidence="6 7">
    <name type="scientific">Angomonas deanei</name>
    <dbReference type="NCBI Taxonomy" id="59799"/>
    <lineage>
        <taxon>Eukaryota</taxon>
        <taxon>Discoba</taxon>
        <taxon>Euglenozoa</taxon>
        <taxon>Kinetoplastea</taxon>
        <taxon>Metakinetoplastina</taxon>
        <taxon>Trypanosomatida</taxon>
        <taxon>Trypanosomatidae</taxon>
        <taxon>Strigomonadinae</taxon>
        <taxon>Angomonas</taxon>
    </lineage>
</organism>
<dbReference type="Gene3D" id="2.170.270.10">
    <property type="entry name" value="SET domain"/>
    <property type="match status" value="1"/>
</dbReference>
<keyword evidence="3" id="KW-0949">S-adenosyl-L-methionine</keyword>
<dbReference type="PANTHER" id="PTHR12350:SF19">
    <property type="entry name" value="SET DOMAIN-CONTAINING PROTEIN"/>
    <property type="match status" value="1"/>
</dbReference>
<dbReference type="InterPro" id="IPR053201">
    <property type="entry name" value="Flavunoidine_N-MTase"/>
</dbReference>
<name>A0A7G2C346_9TRYP</name>
<dbReference type="Proteomes" id="UP000515908">
    <property type="component" value="Chromosome 03"/>
</dbReference>
<evidence type="ECO:0000259" key="4">
    <source>
        <dbReference type="PROSITE" id="PS50280"/>
    </source>
</evidence>
<dbReference type="OrthoDB" id="5792673at2759"/>
<evidence type="ECO:0000256" key="3">
    <source>
        <dbReference type="ARBA" id="ARBA00022691"/>
    </source>
</evidence>
<dbReference type="PROSITE" id="PS50868">
    <property type="entry name" value="POST_SET"/>
    <property type="match status" value="1"/>
</dbReference>
<dbReference type="PROSITE" id="PS50280">
    <property type="entry name" value="SET"/>
    <property type="match status" value="1"/>
</dbReference>
<evidence type="ECO:0000259" key="5">
    <source>
        <dbReference type="PROSITE" id="PS50868"/>
    </source>
</evidence>
<dbReference type="InterPro" id="IPR003616">
    <property type="entry name" value="Post-SET_dom"/>
</dbReference>
<dbReference type="VEuPathDB" id="TriTrypDB:ADEAN_000154400"/>
<evidence type="ECO:0000313" key="6">
    <source>
        <dbReference type="EMBL" id="CAD2214100.1"/>
    </source>
</evidence>
<keyword evidence="2" id="KW-0808">Transferase</keyword>
<dbReference type="GO" id="GO:0032259">
    <property type="term" value="P:methylation"/>
    <property type="evidence" value="ECO:0007669"/>
    <property type="project" value="UniProtKB-KW"/>
</dbReference>
<accession>A0A7G2C346</accession>
<dbReference type="SUPFAM" id="SSF82199">
    <property type="entry name" value="SET domain"/>
    <property type="match status" value="1"/>
</dbReference>
<feature type="domain" description="SET" evidence="4">
    <location>
        <begin position="274"/>
        <end position="390"/>
    </location>
</feature>